<dbReference type="EMBL" id="CCKJ01000032">
    <property type="protein sequence ID" value="CDT65469.1"/>
    <property type="molecule type" value="Genomic_DNA"/>
</dbReference>
<dbReference type="Pfam" id="PF08732">
    <property type="entry name" value="HIM1"/>
    <property type="match status" value="1"/>
</dbReference>
<keyword evidence="2" id="KW-1185">Reference proteome</keyword>
<accession>A0AA86XPP4</accession>
<reference evidence="1 2" key="1">
    <citation type="submission" date="2014-06" db="EMBL/GenBank/DDBJ databases">
        <authorList>
            <person name="Le Roux F."/>
        </authorList>
    </citation>
    <scope>NUCLEOTIDE SEQUENCE [LARGE SCALE GENOMIC DNA]</scope>
    <source>
        <strain evidence="1 2">J2-31</strain>
    </source>
</reference>
<sequence length="221" mass="24335">MNRSIIIAGSSGLVGREMLSTLLGSQNISTVYALSRRELNTQHQKLKQIIDSNLSVPAIRLDSDLPDVGIIALGSTIKKSGTKDKLRAIDVDLVVSTAANMKDLGVKHLIVVSCLGADSKARSHYLRCKGEMENDVELLDFEKTTFLHPGPLAGDRQEKRTDEKLLQGALKVLKPMMIGRMKKYRPIQASNIANSILVHLTFPSSRKVERLDSLDMMKLAS</sequence>
<dbReference type="InterPro" id="IPR036291">
    <property type="entry name" value="NAD(P)-bd_dom_sf"/>
</dbReference>
<dbReference type="RefSeq" id="WP_050650338.1">
    <property type="nucleotide sequence ID" value="NZ_FXUU01000002.1"/>
</dbReference>
<dbReference type="AlphaFoldDB" id="A0AA86XPP4"/>
<organism evidence="1 2">
    <name type="scientific">Vibrio coralliirubri</name>
    <dbReference type="NCBI Taxonomy" id="1516159"/>
    <lineage>
        <taxon>Bacteria</taxon>
        <taxon>Pseudomonadati</taxon>
        <taxon>Pseudomonadota</taxon>
        <taxon>Gammaproteobacteria</taxon>
        <taxon>Vibrionales</taxon>
        <taxon>Vibrionaceae</taxon>
        <taxon>Vibrio</taxon>
    </lineage>
</organism>
<dbReference type="Proteomes" id="UP000041625">
    <property type="component" value="Unassembled WGS sequence"/>
</dbReference>
<dbReference type="InterPro" id="IPR014843">
    <property type="entry name" value="Him1/Fmp52"/>
</dbReference>
<proteinExistence type="predicted"/>
<dbReference type="SUPFAM" id="SSF51735">
    <property type="entry name" value="NAD(P)-binding Rossmann-fold domains"/>
    <property type="match status" value="1"/>
</dbReference>
<name>A0AA86XPP4_9VIBR</name>
<dbReference type="PANTHER" id="PTHR14097:SF7">
    <property type="entry name" value="OXIDOREDUCTASE HTATIP2"/>
    <property type="match status" value="1"/>
</dbReference>
<dbReference type="Gene3D" id="3.40.50.720">
    <property type="entry name" value="NAD(P)-binding Rossmann-like Domain"/>
    <property type="match status" value="1"/>
</dbReference>
<gene>
    <name evidence="1" type="ORF">VCR31J2_1270849</name>
</gene>
<evidence type="ECO:0000313" key="2">
    <source>
        <dbReference type="Proteomes" id="UP000041625"/>
    </source>
</evidence>
<dbReference type="PANTHER" id="PTHR14097">
    <property type="entry name" value="OXIDOREDUCTASE HTATIP2"/>
    <property type="match status" value="1"/>
</dbReference>
<protein>
    <recommendedName>
        <fullName evidence="3">Nucleoside-diphosphate sugar epimerase</fullName>
    </recommendedName>
</protein>
<evidence type="ECO:0008006" key="3">
    <source>
        <dbReference type="Google" id="ProtNLM"/>
    </source>
</evidence>
<comment type="caution">
    <text evidence="1">The sequence shown here is derived from an EMBL/GenBank/DDBJ whole genome shotgun (WGS) entry which is preliminary data.</text>
</comment>
<evidence type="ECO:0000313" key="1">
    <source>
        <dbReference type="EMBL" id="CDT65469.1"/>
    </source>
</evidence>